<dbReference type="Pfam" id="PF00412">
    <property type="entry name" value="LIM"/>
    <property type="match status" value="4"/>
</dbReference>
<dbReference type="GO" id="GO:0003712">
    <property type="term" value="F:transcription coregulator activity"/>
    <property type="evidence" value="ECO:0007669"/>
    <property type="project" value="TreeGrafter"/>
</dbReference>
<sequence length="264" mass="30620">MVVAGVQIICKLIFSSEYTKAMEQNYHKDHLACKHCDKKLIACRYILKDENPHCIPCYQEVFAHNCYECRKPIGPDYKDLSYKDKHWHEFCFKCCECMKKFEYKGTQWHEECFICNVCKEPIKNKSFIPRGDEVVCIPCFENKYAQRCAKCNGVLTKGGVAYKDIPWHRECFTCSKCGKNLAGEKFTSREDKPYCADCYGDLFAKKCCICTKPIMGFGGTKFISFEERHWHSDCFNCYKCKTSMVGKGFLMNEGDILCPNCGRN</sequence>
<dbReference type="SUPFAM" id="SSF57716">
    <property type="entry name" value="Glucocorticoid receptor-like (DNA-binding domain)"/>
    <property type="match status" value="4"/>
</dbReference>
<reference evidence="8" key="1">
    <citation type="submission" date="2021-01" db="EMBL/GenBank/DDBJ databases">
        <authorList>
            <person name="Li R."/>
            <person name="Bekaert M."/>
        </authorList>
    </citation>
    <scope>NUCLEOTIDE SEQUENCE</scope>
    <source>
        <strain evidence="8">Farmed</strain>
    </source>
</reference>
<keyword evidence="4 6" id="KW-0862">Zinc</keyword>
<dbReference type="EMBL" id="CAHIKZ030003193">
    <property type="protein sequence ID" value="CAE1297358.1"/>
    <property type="molecule type" value="Genomic_DNA"/>
</dbReference>
<keyword evidence="9" id="KW-1185">Reference proteome</keyword>
<name>A0A812DE10_ACAPH</name>
<dbReference type="GO" id="GO:0030018">
    <property type="term" value="C:Z disc"/>
    <property type="evidence" value="ECO:0007669"/>
    <property type="project" value="TreeGrafter"/>
</dbReference>
<feature type="domain" description="LIM zinc-binding" evidence="7">
    <location>
        <begin position="146"/>
        <end position="205"/>
    </location>
</feature>
<gene>
    <name evidence="8" type="ORF">SPHA_51954</name>
</gene>
<evidence type="ECO:0000256" key="4">
    <source>
        <dbReference type="ARBA" id="ARBA00022833"/>
    </source>
</evidence>
<dbReference type="PANTHER" id="PTHR24205:SF4">
    <property type="entry name" value="PROTEIN ESPINAS"/>
    <property type="match status" value="1"/>
</dbReference>
<dbReference type="Gene3D" id="2.10.110.10">
    <property type="entry name" value="Cysteine Rich Protein"/>
    <property type="match status" value="5"/>
</dbReference>
<keyword evidence="1 6" id="KW-0479">Metal-binding</keyword>
<keyword evidence="5 6" id="KW-0440">LIM domain</keyword>
<dbReference type="PROSITE" id="PS50023">
    <property type="entry name" value="LIM_DOMAIN_2"/>
    <property type="match status" value="3"/>
</dbReference>
<evidence type="ECO:0000256" key="1">
    <source>
        <dbReference type="ARBA" id="ARBA00022723"/>
    </source>
</evidence>
<dbReference type="PROSITE" id="PS00478">
    <property type="entry name" value="LIM_DOMAIN_1"/>
    <property type="match status" value="2"/>
</dbReference>
<feature type="domain" description="LIM zinc-binding" evidence="7">
    <location>
        <begin position="208"/>
        <end position="264"/>
    </location>
</feature>
<dbReference type="FunFam" id="2.10.110.10:FF:000070">
    <property type="entry name" value="Four and a half LIM domains 3"/>
    <property type="match status" value="1"/>
</dbReference>
<keyword evidence="2" id="KW-0677">Repeat</keyword>
<keyword evidence="3" id="KW-0863">Zinc-finger</keyword>
<dbReference type="SMART" id="SM00132">
    <property type="entry name" value="LIM"/>
    <property type="match status" value="4"/>
</dbReference>
<evidence type="ECO:0000256" key="5">
    <source>
        <dbReference type="ARBA" id="ARBA00023038"/>
    </source>
</evidence>
<evidence type="ECO:0000256" key="6">
    <source>
        <dbReference type="PROSITE-ProRule" id="PRU00125"/>
    </source>
</evidence>
<dbReference type="FunFam" id="2.10.110.10:FF:000013">
    <property type="entry name" value="Four and a half LIM domains 1"/>
    <property type="match status" value="1"/>
</dbReference>
<dbReference type="PANTHER" id="PTHR24205">
    <property type="entry name" value="FOUR AND A HALF LIM DOMAINS PROTEIN"/>
    <property type="match status" value="1"/>
</dbReference>
<dbReference type="InterPro" id="IPR001781">
    <property type="entry name" value="Znf_LIM"/>
</dbReference>
<dbReference type="OrthoDB" id="274660at2759"/>
<dbReference type="GO" id="GO:0008270">
    <property type="term" value="F:zinc ion binding"/>
    <property type="evidence" value="ECO:0007669"/>
    <property type="project" value="UniProtKB-KW"/>
</dbReference>
<accession>A0A812DE10</accession>
<evidence type="ECO:0000256" key="2">
    <source>
        <dbReference type="ARBA" id="ARBA00022737"/>
    </source>
</evidence>
<comment type="caution">
    <text evidence="8">The sequence shown here is derived from an EMBL/GenBank/DDBJ whole genome shotgun (WGS) entry which is preliminary data.</text>
</comment>
<protein>
    <submittedName>
        <fullName evidence="8">Four and a half LIM domains protein 3,Four and a half LIM domains protein 5,Four and a half LIM domains protein 2</fullName>
    </submittedName>
</protein>
<dbReference type="AlphaFoldDB" id="A0A812DE10"/>
<feature type="domain" description="LIM zinc-binding" evidence="7">
    <location>
        <begin position="64"/>
        <end position="125"/>
    </location>
</feature>
<organism evidence="8 9">
    <name type="scientific">Acanthosepion pharaonis</name>
    <name type="common">Pharaoh cuttlefish</name>
    <name type="synonym">Sepia pharaonis</name>
    <dbReference type="NCBI Taxonomy" id="158019"/>
    <lineage>
        <taxon>Eukaryota</taxon>
        <taxon>Metazoa</taxon>
        <taxon>Spiralia</taxon>
        <taxon>Lophotrochozoa</taxon>
        <taxon>Mollusca</taxon>
        <taxon>Cephalopoda</taxon>
        <taxon>Coleoidea</taxon>
        <taxon>Decapodiformes</taxon>
        <taxon>Sepiida</taxon>
        <taxon>Sepiina</taxon>
        <taxon>Sepiidae</taxon>
        <taxon>Acanthosepion</taxon>
    </lineage>
</organism>
<dbReference type="Proteomes" id="UP000597762">
    <property type="component" value="Unassembled WGS sequence"/>
</dbReference>
<evidence type="ECO:0000313" key="9">
    <source>
        <dbReference type="Proteomes" id="UP000597762"/>
    </source>
</evidence>
<proteinExistence type="predicted"/>
<evidence type="ECO:0000256" key="3">
    <source>
        <dbReference type="ARBA" id="ARBA00022771"/>
    </source>
</evidence>
<evidence type="ECO:0000313" key="8">
    <source>
        <dbReference type="EMBL" id="CAE1297358.1"/>
    </source>
</evidence>
<evidence type="ECO:0000259" key="7">
    <source>
        <dbReference type="PROSITE" id="PS50023"/>
    </source>
</evidence>
<dbReference type="GO" id="GO:0005634">
    <property type="term" value="C:nucleus"/>
    <property type="evidence" value="ECO:0007669"/>
    <property type="project" value="TreeGrafter"/>
</dbReference>